<evidence type="ECO:0000313" key="3">
    <source>
        <dbReference type="EMBL" id="QNE79207.1"/>
    </source>
</evidence>
<proteinExistence type="predicted"/>
<evidence type="ECO:0008006" key="5">
    <source>
        <dbReference type="Google" id="ProtNLM"/>
    </source>
</evidence>
<dbReference type="KEGG" id="sfiy:F0344_12905"/>
<dbReference type="EMBL" id="CP045702">
    <property type="protein sequence ID" value="QNE79207.1"/>
    <property type="molecule type" value="Genomic_DNA"/>
</dbReference>
<keyword evidence="4" id="KW-1185">Reference proteome</keyword>
<dbReference type="Proteomes" id="UP000515307">
    <property type="component" value="Chromosome"/>
</dbReference>
<evidence type="ECO:0000256" key="2">
    <source>
        <dbReference type="SAM" id="SignalP"/>
    </source>
</evidence>
<feature type="region of interest" description="Disordered" evidence="1">
    <location>
        <begin position="173"/>
        <end position="195"/>
    </location>
</feature>
<evidence type="ECO:0000256" key="1">
    <source>
        <dbReference type="SAM" id="MobiDB-lite"/>
    </source>
</evidence>
<organism evidence="3 4">
    <name type="scientific">Streptomyces finlayi</name>
    <dbReference type="NCBI Taxonomy" id="67296"/>
    <lineage>
        <taxon>Bacteria</taxon>
        <taxon>Bacillati</taxon>
        <taxon>Actinomycetota</taxon>
        <taxon>Actinomycetes</taxon>
        <taxon>Kitasatosporales</taxon>
        <taxon>Streptomycetaceae</taxon>
        <taxon>Streptomyces</taxon>
    </lineage>
</organism>
<keyword evidence="2" id="KW-0732">Signal</keyword>
<name>A0A7G7BV42_9ACTN</name>
<evidence type="ECO:0000313" key="4">
    <source>
        <dbReference type="Proteomes" id="UP000515307"/>
    </source>
</evidence>
<gene>
    <name evidence="3" type="ORF">F0344_12905</name>
</gene>
<reference evidence="4" key="1">
    <citation type="submission" date="2019-10" db="EMBL/GenBank/DDBJ databases">
        <title>Antimicrobial potential of Antarctic Bacteria.</title>
        <authorList>
            <person name="Benaud N."/>
            <person name="Edwards R.J."/>
            <person name="Ferrari B.C."/>
        </authorList>
    </citation>
    <scope>NUCLEOTIDE SEQUENCE [LARGE SCALE GENOMIC DNA]</scope>
    <source>
        <strain evidence="4">NBSH44</strain>
    </source>
</reference>
<feature type="signal peptide" evidence="2">
    <location>
        <begin position="1"/>
        <end position="15"/>
    </location>
</feature>
<sequence length="195" mass="20150">MLAAVATVTAVAALAAGCGIRSTSVPVDAGAAPSRVPCRTPAHDVTSQALEDIEVQVYLVCASQLMTVNRSVRLDSAEPDRIRVARVLLDELQKAPSADERQAGFSTGVPTGLRVSAARADDPAGTLRLNEQPEDLPAEALAQIVCSYADSETLVTGGTVVLGGPGDYAPRGYPCASETKTRPGEVPTLGALERP</sequence>
<feature type="chain" id="PRO_5039570339" description="Lipoprotein" evidence="2">
    <location>
        <begin position="16"/>
        <end position="195"/>
    </location>
</feature>
<dbReference type="AlphaFoldDB" id="A0A7G7BV42"/>
<accession>A0A7G7BV42</accession>
<protein>
    <recommendedName>
        <fullName evidence="5">Lipoprotein</fullName>
    </recommendedName>
</protein>